<evidence type="ECO:0000259" key="1">
    <source>
        <dbReference type="SMART" id="SM00974"/>
    </source>
</evidence>
<protein>
    <submittedName>
        <fullName evidence="2">GIY-YIG nuclease family protein</fullName>
    </submittedName>
</protein>
<gene>
    <name evidence="2" type="ORF">D3M95_11070</name>
</gene>
<comment type="caution">
    <text evidence="2">The sequence shown here is derived from an EMBL/GenBank/DDBJ whole genome shotgun (WGS) entry which is preliminary data.</text>
</comment>
<accession>A0A418Q4J4</accession>
<dbReference type="RefSeq" id="WP_119665378.1">
    <property type="nucleotide sequence ID" value="NZ_QXJK01000022.1"/>
</dbReference>
<name>A0A418Q4J4_9CORY</name>
<feature type="domain" description="Bacteriophage T5 Orf172 DNA-binding" evidence="1">
    <location>
        <begin position="292"/>
        <end position="394"/>
    </location>
</feature>
<dbReference type="SMART" id="SM00974">
    <property type="entry name" value="T5orf172"/>
    <property type="match status" value="1"/>
</dbReference>
<proteinExistence type="predicted"/>
<evidence type="ECO:0000313" key="2">
    <source>
        <dbReference type="EMBL" id="RIX33178.1"/>
    </source>
</evidence>
<sequence>MSDKLHSEESGGISPELAAILDGDDEGIFDEPVKPRKLTSDDRLERAFLEILEFVDTHKREPDPDTRVISERKLGARLVGIRSSDAKKEALAHLDDIGLLSDPEPPESLDELFDEADSDDDLMAAILGDGEEDADLYDVSALPRPSRKAAESVATRKRAEDFAQFEPLFKQKQEELKDGIRVLADFTGESTIAAGKFYLLKGALVFVAEVHDPEPNAPLDSKGNPKGRLRAIFENGTESAMFIKSFAIRLYEEGGKVLARAGQIDASEIGDADTLTGYLYVLRSLSDDPDIKDITNLHKIGFTKGTVEERIRGAEHSPTYLNAPVEVVATYKLYNVRPSTVENIIHKAFAPYRLSITVTQPSHEVEADAEPKTAQITEWFVAPLDEIDATIAKLT</sequence>
<dbReference type="OrthoDB" id="9814995at2"/>
<dbReference type="AlphaFoldDB" id="A0A418Q4J4"/>
<organism evidence="2 3">
    <name type="scientific">Corynebacterium falsenii</name>
    <dbReference type="NCBI Taxonomy" id="108486"/>
    <lineage>
        <taxon>Bacteria</taxon>
        <taxon>Bacillati</taxon>
        <taxon>Actinomycetota</taxon>
        <taxon>Actinomycetes</taxon>
        <taxon>Mycobacteriales</taxon>
        <taxon>Corynebacteriaceae</taxon>
        <taxon>Corynebacterium</taxon>
    </lineage>
</organism>
<dbReference type="InterPro" id="IPR018306">
    <property type="entry name" value="Phage_T5_Orf172_DNA-bd"/>
</dbReference>
<dbReference type="Proteomes" id="UP000285278">
    <property type="component" value="Unassembled WGS sequence"/>
</dbReference>
<dbReference type="EMBL" id="QXJK01000022">
    <property type="protein sequence ID" value="RIX33178.1"/>
    <property type="molecule type" value="Genomic_DNA"/>
</dbReference>
<reference evidence="2 3" key="1">
    <citation type="submission" date="2018-09" db="EMBL/GenBank/DDBJ databases">
        <title>Optimization and identification of Corynebacterium falsenii FN1-14 from fish paste.</title>
        <authorList>
            <person name="Daroonpunt R."/>
            <person name="Tanasupawat S."/>
        </authorList>
    </citation>
    <scope>NUCLEOTIDE SEQUENCE [LARGE SCALE GENOMIC DNA]</scope>
    <source>
        <strain evidence="2 3">FN1-14</strain>
    </source>
</reference>
<dbReference type="Pfam" id="PF13455">
    <property type="entry name" value="MUG113"/>
    <property type="match status" value="1"/>
</dbReference>
<evidence type="ECO:0000313" key="3">
    <source>
        <dbReference type="Proteomes" id="UP000285278"/>
    </source>
</evidence>
<keyword evidence="3" id="KW-1185">Reference proteome</keyword>